<evidence type="ECO:0000313" key="9">
    <source>
        <dbReference type="Proteomes" id="UP000265808"/>
    </source>
</evidence>
<dbReference type="SUPFAM" id="SSF52768">
    <property type="entry name" value="Arginase/deacetylase"/>
    <property type="match status" value="1"/>
</dbReference>
<dbReference type="Proteomes" id="UP000095409">
    <property type="component" value="Unassembled WGS sequence"/>
</dbReference>
<evidence type="ECO:0000313" key="1">
    <source>
        <dbReference type="EMBL" id="CUO00624.1"/>
    </source>
</evidence>
<dbReference type="PANTHER" id="PTHR11358">
    <property type="entry name" value="ARGINASE/AGMATINASE"/>
    <property type="match status" value="1"/>
</dbReference>
<accession>A0A174BIS1</accession>
<dbReference type="InterPro" id="IPR023696">
    <property type="entry name" value="Ureohydrolase_dom_sf"/>
</dbReference>
<dbReference type="AlphaFoldDB" id="A0A174BIS1"/>
<dbReference type="InterPro" id="IPR006035">
    <property type="entry name" value="Ureohydrolase"/>
</dbReference>
<dbReference type="Pfam" id="PF00491">
    <property type="entry name" value="Arginase"/>
    <property type="match status" value="1"/>
</dbReference>
<dbReference type="Proteomes" id="UP000283585">
    <property type="component" value="Unassembled WGS sequence"/>
</dbReference>
<dbReference type="RefSeq" id="WP_005424806.1">
    <property type="nucleotide sequence ID" value="NZ_CABJDZ010000008.1"/>
</dbReference>
<dbReference type="Gene3D" id="3.40.800.10">
    <property type="entry name" value="Ureohydrolase domain"/>
    <property type="match status" value="1"/>
</dbReference>
<dbReference type="EMBL" id="CYZD01000005">
    <property type="protein sequence ID" value="CUO00624.1"/>
    <property type="molecule type" value="Genomic_DNA"/>
</dbReference>
<dbReference type="EMBL" id="QSHL01000002">
    <property type="protein sequence ID" value="RHC09035.1"/>
    <property type="molecule type" value="Genomic_DNA"/>
</dbReference>
<protein>
    <submittedName>
        <fullName evidence="1 2">Arginase</fullName>
    </submittedName>
</protein>
<evidence type="ECO:0000313" key="12">
    <source>
        <dbReference type="Proteomes" id="UP000285839"/>
    </source>
</evidence>
<dbReference type="EMBL" id="QRUH01000009">
    <property type="protein sequence ID" value="RGR48052.1"/>
    <property type="molecule type" value="Genomic_DNA"/>
</dbReference>
<reference evidence="8 9" key="2">
    <citation type="submission" date="2018-08" db="EMBL/GenBank/DDBJ databases">
        <title>A genome reference for cultivated species of the human gut microbiota.</title>
        <authorList>
            <person name="Zou Y."/>
            <person name="Xue W."/>
            <person name="Luo G."/>
        </authorList>
    </citation>
    <scope>NUCLEOTIDE SEQUENCE [LARGE SCALE GENOMIC DNA]</scope>
    <source>
        <strain evidence="4 12">AF25-21</strain>
        <strain evidence="3 10">AF29-2BH</strain>
        <strain evidence="6 11">AF39-4</strain>
        <strain evidence="5 9">AM37-4AC</strain>
        <strain evidence="2 8">OM03-6</strain>
    </source>
</reference>
<gene>
    <name evidence="6" type="ORF">DW040_15985</name>
    <name evidence="5" type="ORF">DW859_03325</name>
    <name evidence="4" type="ORF">DWY46_12005</name>
    <name evidence="3" type="ORF">DWZ12_05195</name>
    <name evidence="2" type="ORF">DXB38_08300</name>
    <name evidence="1" type="ORF">ERS852394_01286</name>
</gene>
<name>A0A174BIS1_9FIRM</name>
<evidence type="ECO:0000313" key="11">
    <source>
        <dbReference type="Proteomes" id="UP000284267"/>
    </source>
</evidence>
<dbReference type="GO" id="GO:0033389">
    <property type="term" value="P:putrescine biosynthetic process from arginine, via agmatine"/>
    <property type="evidence" value="ECO:0007669"/>
    <property type="project" value="TreeGrafter"/>
</dbReference>
<dbReference type="GeneID" id="79804750"/>
<evidence type="ECO:0000313" key="2">
    <source>
        <dbReference type="EMBL" id="RGN87738.1"/>
    </source>
</evidence>
<evidence type="ECO:0000313" key="6">
    <source>
        <dbReference type="EMBL" id="RHK92928.1"/>
    </source>
</evidence>
<reference evidence="1 7" key="1">
    <citation type="submission" date="2015-09" db="EMBL/GenBank/DDBJ databases">
        <authorList>
            <consortium name="Pathogen Informatics"/>
        </authorList>
    </citation>
    <scope>NUCLEOTIDE SEQUENCE [LARGE SCALE GENOMIC DNA]</scope>
    <source>
        <strain evidence="1 7">2789STDY5608837</strain>
    </source>
</reference>
<dbReference type="GO" id="GO:0046872">
    <property type="term" value="F:metal ion binding"/>
    <property type="evidence" value="ECO:0007669"/>
    <property type="project" value="InterPro"/>
</dbReference>
<evidence type="ECO:0000313" key="10">
    <source>
        <dbReference type="Proteomes" id="UP000283585"/>
    </source>
</evidence>
<dbReference type="Proteomes" id="UP000261105">
    <property type="component" value="Unassembled WGS sequence"/>
</dbReference>
<evidence type="ECO:0000313" key="8">
    <source>
        <dbReference type="Proteomes" id="UP000261105"/>
    </source>
</evidence>
<organism evidence="1 7">
    <name type="scientific">Blautia obeum</name>
    <dbReference type="NCBI Taxonomy" id="40520"/>
    <lineage>
        <taxon>Bacteria</taxon>
        <taxon>Bacillati</taxon>
        <taxon>Bacillota</taxon>
        <taxon>Clostridia</taxon>
        <taxon>Lachnospirales</taxon>
        <taxon>Lachnospiraceae</taxon>
        <taxon>Blautia</taxon>
    </lineage>
</organism>
<sequence length="277" mass="32311">MAENKTINKEQNRTENNEIVIMNFSGIYKEQQFYRNHAEMQEDISWLEVQDLPGSNCYCDEEAKNRILDDIKNYTGNGIHFIDSGNYHYVSRLWLSKMEHPFRLLVFDNHTDMQLPAFGGLLSCGGWIAASLEEVPMLQEVILVGPDEEAYMQVEPEFQQKVQFLSREKLLAMTGEEKNTFFRNLRADLPMYISVDKDVLCTADASTTWSQGDMSLEKLQKFLEIVLQQQQILGMDICGECDPDACERNLLNDRANQKLLELWKKYFPQIRERRQDI</sequence>
<dbReference type="PANTHER" id="PTHR11358:SF41">
    <property type="entry name" value="ARGINASE"/>
    <property type="match status" value="1"/>
</dbReference>
<dbReference type="Proteomes" id="UP000265808">
    <property type="component" value="Unassembled WGS sequence"/>
</dbReference>
<dbReference type="EMBL" id="QROE01000008">
    <property type="protein sequence ID" value="RHK92928.1"/>
    <property type="molecule type" value="Genomic_DNA"/>
</dbReference>
<dbReference type="EMBL" id="QSUZ01000008">
    <property type="protein sequence ID" value="RGN87738.1"/>
    <property type="molecule type" value="Genomic_DNA"/>
</dbReference>
<evidence type="ECO:0000313" key="7">
    <source>
        <dbReference type="Proteomes" id="UP000095409"/>
    </source>
</evidence>
<dbReference type="GO" id="GO:0008783">
    <property type="term" value="F:agmatinase activity"/>
    <property type="evidence" value="ECO:0007669"/>
    <property type="project" value="TreeGrafter"/>
</dbReference>
<dbReference type="Proteomes" id="UP000285839">
    <property type="component" value="Unassembled WGS sequence"/>
</dbReference>
<dbReference type="EMBL" id="QRSS01000004">
    <property type="protein sequence ID" value="RGQ06576.1"/>
    <property type="molecule type" value="Genomic_DNA"/>
</dbReference>
<evidence type="ECO:0000313" key="5">
    <source>
        <dbReference type="EMBL" id="RHC09035.1"/>
    </source>
</evidence>
<evidence type="ECO:0000313" key="3">
    <source>
        <dbReference type="EMBL" id="RGQ06576.1"/>
    </source>
</evidence>
<keyword evidence="1" id="KW-0378">Hydrolase</keyword>
<proteinExistence type="predicted"/>
<dbReference type="Proteomes" id="UP000284267">
    <property type="component" value="Unassembled WGS sequence"/>
</dbReference>
<evidence type="ECO:0000313" key="4">
    <source>
        <dbReference type="EMBL" id="RGR48052.1"/>
    </source>
</evidence>